<evidence type="ECO:0000313" key="2">
    <source>
        <dbReference type="EMBL" id="JAS27704.1"/>
    </source>
</evidence>
<accession>A0A1B6DPU6</accession>
<name>A0A1B6DPU6_9HEMI</name>
<feature type="non-terminal residue" evidence="2">
    <location>
        <position position="1"/>
    </location>
</feature>
<protein>
    <submittedName>
        <fullName evidence="2">Uncharacterized protein</fullName>
    </submittedName>
</protein>
<reference evidence="2" key="1">
    <citation type="submission" date="2015-12" db="EMBL/GenBank/DDBJ databases">
        <title>De novo transcriptome assembly of four potential Pierce s Disease insect vectors from Arizona vineyards.</title>
        <authorList>
            <person name="Tassone E.E."/>
        </authorList>
    </citation>
    <scope>NUCLEOTIDE SEQUENCE</scope>
</reference>
<dbReference type="EMBL" id="GEDC01009594">
    <property type="protein sequence ID" value="JAS27704.1"/>
    <property type="molecule type" value="Transcribed_RNA"/>
</dbReference>
<sequence>SNLVINGHKSTRDGSTSPAPSPLPGLPPGRTQPHLPTQLHVAIQHLQRLHPGGAQEQRVRHALHLHHLHPHHTLRHLYSGQHSDPHLGPLDQRSGVVHAPHQPQPR</sequence>
<gene>
    <name evidence="2" type="ORF">g.4069</name>
</gene>
<evidence type="ECO:0000256" key="1">
    <source>
        <dbReference type="SAM" id="MobiDB-lite"/>
    </source>
</evidence>
<feature type="non-terminal residue" evidence="2">
    <location>
        <position position="106"/>
    </location>
</feature>
<feature type="region of interest" description="Disordered" evidence="1">
    <location>
        <begin position="1"/>
        <end position="36"/>
    </location>
</feature>
<dbReference type="AlphaFoldDB" id="A0A1B6DPU6"/>
<feature type="region of interest" description="Disordered" evidence="1">
    <location>
        <begin position="76"/>
        <end position="106"/>
    </location>
</feature>
<organism evidence="2">
    <name type="scientific">Clastoptera arizonana</name>
    <name type="common">Arizona spittle bug</name>
    <dbReference type="NCBI Taxonomy" id="38151"/>
    <lineage>
        <taxon>Eukaryota</taxon>
        <taxon>Metazoa</taxon>
        <taxon>Ecdysozoa</taxon>
        <taxon>Arthropoda</taxon>
        <taxon>Hexapoda</taxon>
        <taxon>Insecta</taxon>
        <taxon>Pterygota</taxon>
        <taxon>Neoptera</taxon>
        <taxon>Paraneoptera</taxon>
        <taxon>Hemiptera</taxon>
        <taxon>Auchenorrhyncha</taxon>
        <taxon>Cercopoidea</taxon>
        <taxon>Clastopteridae</taxon>
        <taxon>Clastoptera</taxon>
    </lineage>
</organism>
<proteinExistence type="predicted"/>